<gene>
    <name evidence="12" type="ORF">RM531_14065</name>
</gene>
<dbReference type="RefSeq" id="WP_311660133.1">
    <property type="nucleotide sequence ID" value="NZ_JAVRHY010000017.1"/>
</dbReference>
<dbReference type="SUPFAM" id="SSF47384">
    <property type="entry name" value="Homodimeric domain of signal transducing histidine kinase"/>
    <property type="match status" value="1"/>
</dbReference>
<comment type="catalytic activity">
    <reaction evidence="1">
        <text>ATP + protein L-histidine = ADP + protein N-phospho-L-histidine.</text>
        <dbReference type="EC" id="2.7.13.3"/>
    </reaction>
</comment>
<evidence type="ECO:0000256" key="7">
    <source>
        <dbReference type="ARBA" id="ARBA00022777"/>
    </source>
</evidence>
<dbReference type="SUPFAM" id="SSF55874">
    <property type="entry name" value="ATPase domain of HSP90 chaperone/DNA topoisomerase II/histidine kinase"/>
    <property type="match status" value="1"/>
</dbReference>
<dbReference type="Pfam" id="PF00512">
    <property type="entry name" value="HisKA"/>
    <property type="match status" value="1"/>
</dbReference>
<evidence type="ECO:0000256" key="9">
    <source>
        <dbReference type="ARBA" id="ARBA00023136"/>
    </source>
</evidence>
<evidence type="ECO:0000256" key="4">
    <source>
        <dbReference type="ARBA" id="ARBA00022553"/>
    </source>
</evidence>
<dbReference type="Gene3D" id="1.10.287.130">
    <property type="match status" value="1"/>
</dbReference>
<name>A0ABU3BAV2_9GAMM</name>
<evidence type="ECO:0000313" key="13">
    <source>
        <dbReference type="Proteomes" id="UP001259982"/>
    </source>
</evidence>
<evidence type="ECO:0000256" key="2">
    <source>
        <dbReference type="ARBA" id="ARBA00004370"/>
    </source>
</evidence>
<evidence type="ECO:0000256" key="8">
    <source>
        <dbReference type="ARBA" id="ARBA00022989"/>
    </source>
</evidence>
<keyword evidence="9 10" id="KW-0472">Membrane</keyword>
<dbReference type="InterPro" id="IPR003594">
    <property type="entry name" value="HATPase_dom"/>
</dbReference>
<keyword evidence="7 12" id="KW-0418">Kinase</keyword>
<dbReference type="InterPro" id="IPR003661">
    <property type="entry name" value="HisK_dim/P_dom"/>
</dbReference>
<dbReference type="Pfam" id="PF02518">
    <property type="entry name" value="HATPase_c"/>
    <property type="match status" value="1"/>
</dbReference>
<feature type="transmembrane region" description="Helical" evidence="10">
    <location>
        <begin position="134"/>
        <end position="155"/>
    </location>
</feature>
<protein>
    <recommendedName>
        <fullName evidence="3">histidine kinase</fullName>
        <ecNumber evidence="3">2.7.13.3</ecNumber>
    </recommendedName>
</protein>
<evidence type="ECO:0000313" key="12">
    <source>
        <dbReference type="EMBL" id="MDT0619599.1"/>
    </source>
</evidence>
<accession>A0ABU3BAV2</accession>
<dbReference type="PRINTS" id="PR00344">
    <property type="entry name" value="BCTRLSENSOR"/>
</dbReference>
<dbReference type="GO" id="GO:0016301">
    <property type="term" value="F:kinase activity"/>
    <property type="evidence" value="ECO:0007669"/>
    <property type="project" value="UniProtKB-KW"/>
</dbReference>
<keyword evidence="5" id="KW-0808">Transferase</keyword>
<evidence type="ECO:0000256" key="3">
    <source>
        <dbReference type="ARBA" id="ARBA00012438"/>
    </source>
</evidence>
<dbReference type="SMART" id="SM00387">
    <property type="entry name" value="HATPase_c"/>
    <property type="match status" value="1"/>
</dbReference>
<dbReference type="Gene3D" id="3.30.565.10">
    <property type="entry name" value="Histidine kinase-like ATPase, C-terminal domain"/>
    <property type="match status" value="1"/>
</dbReference>
<dbReference type="EMBL" id="JAVRHY010000017">
    <property type="protein sequence ID" value="MDT0619599.1"/>
    <property type="molecule type" value="Genomic_DNA"/>
</dbReference>
<keyword evidence="8 10" id="KW-1133">Transmembrane helix</keyword>
<evidence type="ECO:0000256" key="1">
    <source>
        <dbReference type="ARBA" id="ARBA00000085"/>
    </source>
</evidence>
<dbReference type="CDD" id="cd00075">
    <property type="entry name" value="HATPase"/>
    <property type="match status" value="1"/>
</dbReference>
<reference evidence="12 13" key="1">
    <citation type="submission" date="2023-09" db="EMBL/GenBank/DDBJ databases">
        <authorList>
            <person name="Rey-Velasco X."/>
        </authorList>
    </citation>
    <scope>NUCLEOTIDE SEQUENCE [LARGE SCALE GENOMIC DNA]</scope>
    <source>
        <strain evidence="12 13">P385</strain>
    </source>
</reference>
<feature type="transmembrane region" description="Helical" evidence="10">
    <location>
        <begin position="12"/>
        <end position="31"/>
    </location>
</feature>
<keyword evidence="4" id="KW-0597">Phosphoprotein</keyword>
<dbReference type="Proteomes" id="UP001259982">
    <property type="component" value="Unassembled WGS sequence"/>
</dbReference>
<comment type="subcellular location">
    <subcellularLocation>
        <location evidence="2">Membrane</location>
    </subcellularLocation>
</comment>
<keyword evidence="6 10" id="KW-0812">Transmembrane</keyword>
<dbReference type="PROSITE" id="PS50109">
    <property type="entry name" value="HIS_KIN"/>
    <property type="match status" value="1"/>
</dbReference>
<dbReference type="PANTHER" id="PTHR45436:SF16">
    <property type="entry name" value="HISTIDINE KINASE"/>
    <property type="match status" value="1"/>
</dbReference>
<feature type="domain" description="Histidine kinase" evidence="11">
    <location>
        <begin position="217"/>
        <end position="413"/>
    </location>
</feature>
<dbReference type="InterPro" id="IPR004358">
    <property type="entry name" value="Sig_transdc_His_kin-like_C"/>
</dbReference>
<organism evidence="12 13">
    <name type="scientific">Spectribacter acetivorans</name>
    <dbReference type="NCBI Taxonomy" id="3075603"/>
    <lineage>
        <taxon>Bacteria</taxon>
        <taxon>Pseudomonadati</taxon>
        <taxon>Pseudomonadota</taxon>
        <taxon>Gammaproteobacteria</taxon>
        <taxon>Salinisphaerales</taxon>
        <taxon>Salinisphaeraceae</taxon>
        <taxon>Spectribacter</taxon>
    </lineage>
</organism>
<evidence type="ECO:0000256" key="10">
    <source>
        <dbReference type="SAM" id="Phobius"/>
    </source>
</evidence>
<dbReference type="InterPro" id="IPR036097">
    <property type="entry name" value="HisK_dim/P_sf"/>
</dbReference>
<evidence type="ECO:0000256" key="5">
    <source>
        <dbReference type="ARBA" id="ARBA00022679"/>
    </source>
</evidence>
<dbReference type="EC" id="2.7.13.3" evidence="3"/>
<dbReference type="CDD" id="cd00082">
    <property type="entry name" value="HisKA"/>
    <property type="match status" value="1"/>
</dbReference>
<dbReference type="InterPro" id="IPR005467">
    <property type="entry name" value="His_kinase_dom"/>
</dbReference>
<dbReference type="SMART" id="SM00388">
    <property type="entry name" value="HisKA"/>
    <property type="match status" value="1"/>
</dbReference>
<comment type="caution">
    <text evidence="12">The sequence shown here is derived from an EMBL/GenBank/DDBJ whole genome shotgun (WGS) entry which is preliminary data.</text>
</comment>
<proteinExistence type="predicted"/>
<dbReference type="PANTHER" id="PTHR45436">
    <property type="entry name" value="SENSOR HISTIDINE KINASE YKOH"/>
    <property type="match status" value="1"/>
</dbReference>
<dbReference type="InterPro" id="IPR050428">
    <property type="entry name" value="TCS_sensor_his_kinase"/>
</dbReference>
<dbReference type="InterPro" id="IPR036890">
    <property type="entry name" value="HATPase_C_sf"/>
</dbReference>
<evidence type="ECO:0000256" key="6">
    <source>
        <dbReference type="ARBA" id="ARBA00022692"/>
    </source>
</evidence>
<evidence type="ECO:0000259" key="11">
    <source>
        <dbReference type="PROSITE" id="PS50109"/>
    </source>
</evidence>
<sequence>MRKSLQFRLVRALVIIVGAVLMLGTLATVIVSDWLEDSVLMEITQREGDAIARAMLAGEDVALPRTSSLQMFVAENAQDPTVPAAIRAAPAGHYDEVGWRGGTYHVYRRPLNERWLYVAYDITAIERREDVFGLLLWVNVALALLLTGAAGIIAARLTIAPIAQLAHCVQNLPAQTQGQRLATECDTDETIIIASALDRHLERIERLVERERDFTTDASHELRTPLAVILTTAELLETRTADHPALRAQIERILRAARQMSELADALLLLAREDQGDETTRVDEVARTVAADAAFTPEAATRLQFDLDDELAVTAPRVAVATVVQNLVGNALRHAPTGPVVLRLRGRCLEITDHGPGMPQPIRERALERAFHAGATAGSGFGLYITRRLCERFGWHIRLQSDENRGTRVAITF</sequence>
<keyword evidence="13" id="KW-1185">Reference proteome</keyword>